<dbReference type="Pfam" id="PF03358">
    <property type="entry name" value="FMN_red"/>
    <property type="match status" value="1"/>
</dbReference>
<protein>
    <recommendedName>
        <fullName evidence="1">NADPH-dependent FMN reductase-like domain-containing protein</fullName>
    </recommendedName>
</protein>
<dbReference type="SUPFAM" id="SSF52218">
    <property type="entry name" value="Flavoproteins"/>
    <property type="match status" value="1"/>
</dbReference>
<accession>A0ABR2WV39</accession>
<dbReference type="InterPro" id="IPR050712">
    <property type="entry name" value="NAD(P)H-dep_reductase"/>
</dbReference>
<dbReference type="Gene3D" id="3.40.50.360">
    <property type="match status" value="1"/>
</dbReference>
<comment type="caution">
    <text evidence="2">The sequence shown here is derived from an EMBL/GenBank/DDBJ whole genome shotgun (WGS) entry which is preliminary data.</text>
</comment>
<dbReference type="InterPro" id="IPR005025">
    <property type="entry name" value="FMN_Rdtase-like_dom"/>
</dbReference>
<gene>
    <name evidence="2" type="ORF">K7432_006351</name>
</gene>
<evidence type="ECO:0000313" key="2">
    <source>
        <dbReference type="EMBL" id="KAK9765366.1"/>
    </source>
</evidence>
<organism evidence="2 3">
    <name type="scientific">Basidiobolus ranarum</name>
    <dbReference type="NCBI Taxonomy" id="34480"/>
    <lineage>
        <taxon>Eukaryota</taxon>
        <taxon>Fungi</taxon>
        <taxon>Fungi incertae sedis</taxon>
        <taxon>Zoopagomycota</taxon>
        <taxon>Entomophthoromycotina</taxon>
        <taxon>Basidiobolomycetes</taxon>
        <taxon>Basidiobolales</taxon>
        <taxon>Basidiobolaceae</taxon>
        <taxon>Basidiobolus</taxon>
    </lineage>
</organism>
<evidence type="ECO:0000259" key="1">
    <source>
        <dbReference type="Pfam" id="PF03358"/>
    </source>
</evidence>
<dbReference type="PANTHER" id="PTHR30543">
    <property type="entry name" value="CHROMATE REDUCTASE"/>
    <property type="match status" value="1"/>
</dbReference>
<name>A0ABR2WV39_9FUNG</name>
<sequence length="100" mass="11218">MQLLVEAKRLAPKGSVVEIIDWSELSIYNGDLEVEPPKSIIDFKNAIAACDAIVIATPEYNFSIPGALKNDIDWASRPLGTTNSFSSKAYERWARRLSWF</sequence>
<dbReference type="InterPro" id="IPR029039">
    <property type="entry name" value="Flavoprotein-like_sf"/>
</dbReference>
<reference evidence="2 3" key="1">
    <citation type="submission" date="2023-04" db="EMBL/GenBank/DDBJ databases">
        <title>Genome of Basidiobolus ranarum AG-B5.</title>
        <authorList>
            <person name="Stajich J.E."/>
            <person name="Carter-House D."/>
            <person name="Gryganskyi A."/>
        </authorList>
    </citation>
    <scope>NUCLEOTIDE SEQUENCE [LARGE SCALE GENOMIC DNA]</scope>
    <source>
        <strain evidence="2 3">AG-B5</strain>
    </source>
</reference>
<keyword evidence="3" id="KW-1185">Reference proteome</keyword>
<dbReference type="EMBL" id="JASJQH010000277">
    <property type="protein sequence ID" value="KAK9765366.1"/>
    <property type="molecule type" value="Genomic_DNA"/>
</dbReference>
<dbReference type="Proteomes" id="UP001479436">
    <property type="component" value="Unassembled WGS sequence"/>
</dbReference>
<proteinExistence type="predicted"/>
<feature type="domain" description="NADPH-dependent FMN reductase-like" evidence="1">
    <location>
        <begin position="3"/>
        <end position="88"/>
    </location>
</feature>
<evidence type="ECO:0000313" key="3">
    <source>
        <dbReference type="Proteomes" id="UP001479436"/>
    </source>
</evidence>
<dbReference type="PANTHER" id="PTHR30543:SF21">
    <property type="entry name" value="NAD(P)H-DEPENDENT FMN REDUCTASE LOT6"/>
    <property type="match status" value="1"/>
</dbReference>